<comment type="similarity">
    <text evidence="1">Belongs to the 'phage' integrase family.</text>
</comment>
<dbReference type="Gene3D" id="1.10.150.130">
    <property type="match status" value="1"/>
</dbReference>
<dbReference type="PROSITE" id="PS51898">
    <property type="entry name" value="TYR_RECOMBINASE"/>
    <property type="match status" value="1"/>
</dbReference>
<dbReference type="EMBL" id="JABVEC010000012">
    <property type="protein sequence ID" value="MBC6467258.1"/>
    <property type="molecule type" value="Genomic_DNA"/>
</dbReference>
<feature type="domain" description="Core-binding (CB)" evidence="7">
    <location>
        <begin position="59"/>
        <end position="144"/>
    </location>
</feature>
<keyword evidence="2" id="KW-0229">DNA integration</keyword>
<reference evidence="8 9" key="1">
    <citation type="submission" date="2020-06" db="EMBL/GenBank/DDBJ databases">
        <title>Actinomadura xiongansis sp. nov., isolated from soil of Baiyangdian.</title>
        <authorList>
            <person name="Zhang X."/>
        </authorList>
    </citation>
    <scope>NUCLEOTIDE SEQUENCE [LARGE SCALE GENOMIC DNA]</scope>
    <source>
        <strain evidence="8 9">HBUM206468</strain>
    </source>
</reference>
<organism evidence="8 9">
    <name type="scientific">Actinomadura alba</name>
    <dbReference type="NCBI Taxonomy" id="406431"/>
    <lineage>
        <taxon>Bacteria</taxon>
        <taxon>Bacillati</taxon>
        <taxon>Actinomycetota</taxon>
        <taxon>Actinomycetes</taxon>
        <taxon>Streptosporangiales</taxon>
        <taxon>Thermomonosporaceae</taxon>
        <taxon>Actinomadura</taxon>
    </lineage>
</organism>
<proteinExistence type="inferred from homology"/>
<accession>A0ABR7LQY5</accession>
<protein>
    <submittedName>
        <fullName evidence="8">Tyrosine-type recombinase/integrase</fullName>
    </submittedName>
</protein>
<dbReference type="SUPFAM" id="SSF56349">
    <property type="entry name" value="DNA breaking-rejoining enzymes"/>
    <property type="match status" value="2"/>
</dbReference>
<keyword evidence="3 5" id="KW-0238">DNA-binding</keyword>
<evidence type="ECO:0000256" key="5">
    <source>
        <dbReference type="PROSITE-ProRule" id="PRU01248"/>
    </source>
</evidence>
<dbReference type="PROSITE" id="PS51900">
    <property type="entry name" value="CB"/>
    <property type="match status" value="1"/>
</dbReference>
<evidence type="ECO:0000256" key="2">
    <source>
        <dbReference type="ARBA" id="ARBA00022908"/>
    </source>
</evidence>
<keyword evidence="4" id="KW-0233">DNA recombination</keyword>
<dbReference type="InterPro" id="IPR011010">
    <property type="entry name" value="DNA_brk_join_enz"/>
</dbReference>
<keyword evidence="9" id="KW-1185">Reference proteome</keyword>
<evidence type="ECO:0000256" key="1">
    <source>
        <dbReference type="ARBA" id="ARBA00008857"/>
    </source>
</evidence>
<dbReference type="Pfam" id="PF14659">
    <property type="entry name" value="Phage_int_SAM_3"/>
    <property type="match status" value="1"/>
</dbReference>
<evidence type="ECO:0000313" key="8">
    <source>
        <dbReference type="EMBL" id="MBC6467258.1"/>
    </source>
</evidence>
<evidence type="ECO:0000313" key="9">
    <source>
        <dbReference type="Proteomes" id="UP000805614"/>
    </source>
</evidence>
<evidence type="ECO:0000259" key="7">
    <source>
        <dbReference type="PROSITE" id="PS51900"/>
    </source>
</evidence>
<dbReference type="Pfam" id="PF00589">
    <property type="entry name" value="Phage_integrase"/>
    <property type="match status" value="1"/>
</dbReference>
<dbReference type="Proteomes" id="UP000805614">
    <property type="component" value="Unassembled WGS sequence"/>
</dbReference>
<dbReference type="Gene3D" id="1.10.443.10">
    <property type="entry name" value="Intergrase catalytic core"/>
    <property type="match status" value="1"/>
</dbReference>
<evidence type="ECO:0000259" key="6">
    <source>
        <dbReference type="PROSITE" id="PS51898"/>
    </source>
</evidence>
<evidence type="ECO:0000256" key="4">
    <source>
        <dbReference type="ARBA" id="ARBA00023172"/>
    </source>
</evidence>
<dbReference type="InterPro" id="IPR010998">
    <property type="entry name" value="Integrase_recombinase_N"/>
</dbReference>
<dbReference type="InterPro" id="IPR002104">
    <property type="entry name" value="Integrase_catalytic"/>
</dbReference>
<dbReference type="InterPro" id="IPR013762">
    <property type="entry name" value="Integrase-like_cat_sf"/>
</dbReference>
<feature type="domain" description="Tyr recombinase" evidence="6">
    <location>
        <begin position="165"/>
        <end position="434"/>
    </location>
</feature>
<dbReference type="InterPro" id="IPR050090">
    <property type="entry name" value="Tyrosine_recombinase_XerCD"/>
</dbReference>
<evidence type="ECO:0000256" key="3">
    <source>
        <dbReference type="ARBA" id="ARBA00023125"/>
    </source>
</evidence>
<gene>
    <name evidence="8" type="ORF">HKK74_17380</name>
</gene>
<dbReference type="InterPro" id="IPR004107">
    <property type="entry name" value="Integrase_SAM-like_N"/>
</dbReference>
<dbReference type="InterPro" id="IPR044068">
    <property type="entry name" value="CB"/>
</dbReference>
<name>A0ABR7LQY5_9ACTN</name>
<comment type="caution">
    <text evidence="8">The sequence shown here is derived from an EMBL/GenBank/DDBJ whole genome shotgun (WGS) entry which is preliminary data.</text>
</comment>
<dbReference type="PANTHER" id="PTHR30349:SF64">
    <property type="entry name" value="PROPHAGE INTEGRASE INTD-RELATED"/>
    <property type="match status" value="1"/>
</dbReference>
<dbReference type="PANTHER" id="PTHR30349">
    <property type="entry name" value="PHAGE INTEGRASE-RELATED"/>
    <property type="match status" value="1"/>
</dbReference>
<sequence>MGYVRTRLRKDGSPRYTAYFWDVRGRERSAGTFATRKEAVRAWRRAEAGAGEGRFADLRSGRQPFARYVSLVWLANHRMEANTRQGYISVIEKYLLPEFGAIRMIEILPSHVRDFLRRLTDAGKSAMMVQRCKTVLSSIFTTALNDQVIALHPCRGVAVPPVVAKPLTIVSPAEFEAIVEALPDEQSRLLAETALEGGLRWGELTELRLGDLDPVTRMLTVARTVVELRPGYHPSGARFLVKGYPKSREFRRIKLSSTLVARIRAYAAERGLGSDDLLFTAPQSRRPTERRLLELPDPAGATAPNAAGRRYRHGTLSGYSMGRCRCSWCRAAYARYRAVRRAAGKDQPRAGRRLDTDGHIPRDWFRQRIWDPAVQAAGIGRRVRVRDLRHAHASWLLAGGADLQTVRERLGHAGLRATERYLHTLPDADDTALTAFHRTRAGIRILRDVGTSATVK</sequence>